<keyword evidence="5 6" id="KW-0472">Membrane</keyword>
<feature type="transmembrane region" description="Helical" evidence="6">
    <location>
        <begin position="359"/>
        <end position="391"/>
    </location>
</feature>
<evidence type="ECO:0000313" key="9">
    <source>
        <dbReference type="Proteomes" id="UP000463883"/>
    </source>
</evidence>
<evidence type="ECO:0000313" key="8">
    <source>
        <dbReference type="EMBL" id="QHI71371.1"/>
    </source>
</evidence>
<feature type="transmembrane region" description="Helical" evidence="6">
    <location>
        <begin position="446"/>
        <end position="464"/>
    </location>
</feature>
<feature type="transmembrane region" description="Helical" evidence="6">
    <location>
        <begin position="241"/>
        <end position="260"/>
    </location>
</feature>
<protein>
    <submittedName>
        <fullName evidence="8">FtsW/RodA/SpoVE family cell cycle protein</fullName>
    </submittedName>
</protein>
<dbReference type="SMART" id="SM00240">
    <property type="entry name" value="FHA"/>
    <property type="match status" value="1"/>
</dbReference>
<dbReference type="RefSeq" id="WP_162361144.1">
    <property type="nucleotide sequence ID" value="NZ_CP047591.1"/>
</dbReference>
<dbReference type="GO" id="GO:0005886">
    <property type="term" value="C:plasma membrane"/>
    <property type="evidence" value="ECO:0007669"/>
    <property type="project" value="TreeGrafter"/>
</dbReference>
<gene>
    <name evidence="8" type="ORF">Ami3637_02290</name>
</gene>
<dbReference type="PANTHER" id="PTHR30474">
    <property type="entry name" value="CELL CYCLE PROTEIN"/>
    <property type="match status" value="1"/>
</dbReference>
<dbReference type="GO" id="GO:0015648">
    <property type="term" value="F:lipid-linked peptidoglycan transporter activity"/>
    <property type="evidence" value="ECO:0007669"/>
    <property type="project" value="TreeGrafter"/>
</dbReference>
<name>A0A6P1MBY7_9FIRM</name>
<evidence type="ECO:0000256" key="3">
    <source>
        <dbReference type="ARBA" id="ARBA00022960"/>
    </source>
</evidence>
<evidence type="ECO:0000259" key="7">
    <source>
        <dbReference type="PROSITE" id="PS50006"/>
    </source>
</evidence>
<feature type="transmembrane region" description="Helical" evidence="6">
    <location>
        <begin position="546"/>
        <end position="567"/>
    </location>
</feature>
<dbReference type="GO" id="GO:0032153">
    <property type="term" value="C:cell division site"/>
    <property type="evidence" value="ECO:0007669"/>
    <property type="project" value="TreeGrafter"/>
</dbReference>
<keyword evidence="4 6" id="KW-1133">Transmembrane helix</keyword>
<dbReference type="AlphaFoldDB" id="A0A6P1MBY7"/>
<dbReference type="PROSITE" id="PS50006">
    <property type="entry name" value="FHA_DOMAIN"/>
    <property type="match status" value="1"/>
</dbReference>
<dbReference type="SUPFAM" id="SSF49879">
    <property type="entry name" value="SMAD/FHA domain"/>
    <property type="match status" value="1"/>
</dbReference>
<evidence type="ECO:0000256" key="5">
    <source>
        <dbReference type="ARBA" id="ARBA00023136"/>
    </source>
</evidence>
<dbReference type="EMBL" id="CP047591">
    <property type="protein sequence ID" value="QHI71371.1"/>
    <property type="molecule type" value="Genomic_DNA"/>
</dbReference>
<feature type="transmembrane region" description="Helical" evidence="6">
    <location>
        <begin position="397"/>
        <end position="415"/>
    </location>
</feature>
<sequence>MNNIGEIFSDFMSRSIEIMHYSFQWISENPTTVADWYGGLVRWIFPVLAMGILLSVLHDMLRVKNPEETWGYLVSPELGKFPIHHWECTVGRARHCDVVINFPTISRTQCSLIRDDDGDWKVYSLSEKNPTLCNGHQVKDYTSVKPGETIMFGGVILTLEPVSETEHEKQQQNRLAQSRPAPPWSSFAMLTLFQILTIFQLVITRPDYANIIILCYGILLGSMWAYVMFSKIAKRTGFEPEILAFFACTLNLAVTASSAPGALLKQTFTILLGIAVFLGLGWYLRDLKRAVKARYFMALATIGLLLINLVFGSVIHGAQNWISIAGISIQPSELAKVCFIFAGSATLDRLFVKRNVWGFMLLSGFCLLALAIMSDFGTAAIFFVVFLVIAFLRSGDFATLSLICGGAVAGGGLVLRFKPYIASRFSVWGHAWQNATGSGYQQVRTMSAAASGGLIGVGAGNGWLHNIAAANTDLVFGMLCEEWGLIIALLAVASIVTLSIFAFRVTKTGRSAFYTTAACAATSLLVFQTILNVFGSVDLLPLTGVTFPFISCGGSSMISSWGLLAFLKAADTRQNASFAVRSLPNLGEDVTHSQNTYTEACNESKQKPYKKQTSEDTIDSFLKQFDNIDSEQKNYDMKQNQINDFLSQFDQLDDNEEVKK</sequence>
<evidence type="ECO:0000256" key="6">
    <source>
        <dbReference type="SAM" id="Phobius"/>
    </source>
</evidence>
<dbReference type="GO" id="GO:0051301">
    <property type="term" value="P:cell division"/>
    <property type="evidence" value="ECO:0007669"/>
    <property type="project" value="InterPro"/>
</dbReference>
<keyword evidence="2 6" id="KW-0812">Transmembrane</keyword>
<evidence type="ECO:0000256" key="2">
    <source>
        <dbReference type="ARBA" id="ARBA00022692"/>
    </source>
</evidence>
<dbReference type="Gene3D" id="2.60.200.20">
    <property type="match status" value="1"/>
</dbReference>
<feature type="transmembrane region" description="Helical" evidence="6">
    <location>
        <begin position="321"/>
        <end position="347"/>
    </location>
</feature>
<evidence type="ECO:0000256" key="1">
    <source>
        <dbReference type="ARBA" id="ARBA00004141"/>
    </source>
</evidence>
<dbReference type="InterPro" id="IPR000253">
    <property type="entry name" value="FHA_dom"/>
</dbReference>
<evidence type="ECO:0000256" key="4">
    <source>
        <dbReference type="ARBA" id="ARBA00022989"/>
    </source>
</evidence>
<dbReference type="Pfam" id="PF00498">
    <property type="entry name" value="FHA"/>
    <property type="match status" value="1"/>
</dbReference>
<comment type="subcellular location">
    <subcellularLocation>
        <location evidence="1">Membrane</location>
        <topology evidence="1">Multi-pass membrane protein</topology>
    </subcellularLocation>
</comment>
<organism evidence="8 9">
    <name type="scientific">Aminipila terrae</name>
    <dbReference type="NCBI Taxonomy" id="2697030"/>
    <lineage>
        <taxon>Bacteria</taxon>
        <taxon>Bacillati</taxon>
        <taxon>Bacillota</taxon>
        <taxon>Clostridia</taxon>
        <taxon>Peptostreptococcales</taxon>
        <taxon>Anaerovoracaceae</taxon>
        <taxon>Aminipila</taxon>
    </lineage>
</organism>
<feature type="transmembrane region" description="Helical" evidence="6">
    <location>
        <begin position="484"/>
        <end position="505"/>
    </location>
</feature>
<feature type="transmembrane region" description="Helical" evidence="6">
    <location>
        <begin position="266"/>
        <end position="284"/>
    </location>
</feature>
<feature type="transmembrane region" description="Helical" evidence="6">
    <location>
        <begin position="512"/>
        <end position="534"/>
    </location>
</feature>
<dbReference type="PANTHER" id="PTHR30474:SF3">
    <property type="entry name" value="PEPTIDOGLYCAN GLYCOSYLTRANSFERASE RODA"/>
    <property type="match status" value="1"/>
</dbReference>
<feature type="transmembrane region" description="Helical" evidence="6">
    <location>
        <begin position="209"/>
        <end position="229"/>
    </location>
</feature>
<dbReference type="KEGG" id="amic:Ami3637_02290"/>
<feature type="transmembrane region" description="Helical" evidence="6">
    <location>
        <begin position="184"/>
        <end position="203"/>
    </location>
</feature>
<dbReference type="Pfam" id="PF01098">
    <property type="entry name" value="FTSW_RODA_SPOVE"/>
    <property type="match status" value="1"/>
</dbReference>
<keyword evidence="3" id="KW-0133">Cell shape</keyword>
<dbReference type="CDD" id="cd00060">
    <property type="entry name" value="FHA"/>
    <property type="match status" value="1"/>
</dbReference>
<feature type="domain" description="FHA" evidence="7">
    <location>
        <begin position="88"/>
        <end position="138"/>
    </location>
</feature>
<accession>A0A6P1MBY7</accession>
<keyword evidence="9" id="KW-1185">Reference proteome</keyword>
<dbReference type="GO" id="GO:0008360">
    <property type="term" value="P:regulation of cell shape"/>
    <property type="evidence" value="ECO:0007669"/>
    <property type="project" value="UniProtKB-KW"/>
</dbReference>
<feature type="transmembrane region" description="Helical" evidence="6">
    <location>
        <begin position="296"/>
        <end position="315"/>
    </location>
</feature>
<dbReference type="InterPro" id="IPR001182">
    <property type="entry name" value="FtsW/RodA"/>
</dbReference>
<proteinExistence type="predicted"/>
<dbReference type="Proteomes" id="UP000463883">
    <property type="component" value="Chromosome"/>
</dbReference>
<dbReference type="InterPro" id="IPR008984">
    <property type="entry name" value="SMAD_FHA_dom_sf"/>
</dbReference>
<feature type="transmembrane region" description="Helical" evidence="6">
    <location>
        <begin position="40"/>
        <end position="57"/>
    </location>
</feature>
<reference evidence="8 9" key="1">
    <citation type="submission" date="2020-01" db="EMBL/GenBank/DDBJ databases">
        <title>Genomic analysis of Aminipila sp. CBA3637.</title>
        <authorList>
            <person name="Kim Y.B."/>
            <person name="Roh S.W."/>
        </authorList>
    </citation>
    <scope>NUCLEOTIDE SEQUENCE [LARGE SCALE GENOMIC DNA]</scope>
    <source>
        <strain evidence="8 9">CBA3637</strain>
    </source>
</reference>